<gene>
    <name evidence="2" type="ORF">H9641_03410</name>
</gene>
<keyword evidence="1" id="KW-0812">Transmembrane</keyword>
<accession>A0ABR8TWS2</accession>
<protein>
    <recommendedName>
        <fullName evidence="4">LPXTG cell wall anchor domain-containing protein</fullName>
    </recommendedName>
</protein>
<comment type="caution">
    <text evidence="2">The sequence shown here is derived from an EMBL/GenBank/DDBJ whole genome shotgun (WGS) entry which is preliminary data.</text>
</comment>
<dbReference type="Proteomes" id="UP000655570">
    <property type="component" value="Unassembled WGS sequence"/>
</dbReference>
<keyword evidence="3" id="KW-1185">Reference proteome</keyword>
<evidence type="ECO:0008006" key="4">
    <source>
        <dbReference type="Google" id="ProtNLM"/>
    </source>
</evidence>
<dbReference type="RefSeq" id="WP_191801021.1">
    <property type="nucleotide sequence ID" value="NZ_JACSQF010000002.1"/>
</dbReference>
<feature type="transmembrane region" description="Helical" evidence="1">
    <location>
        <begin position="37"/>
        <end position="55"/>
    </location>
</feature>
<proteinExistence type="predicted"/>
<name>A0ABR8TWS2_9CELL</name>
<keyword evidence="1" id="KW-1133">Transmembrane helix</keyword>
<keyword evidence="1" id="KW-0472">Membrane</keyword>
<organism evidence="2 3">
    <name type="scientific">Oerskovia merdavium</name>
    <dbReference type="NCBI Taxonomy" id="2762227"/>
    <lineage>
        <taxon>Bacteria</taxon>
        <taxon>Bacillati</taxon>
        <taxon>Actinomycetota</taxon>
        <taxon>Actinomycetes</taxon>
        <taxon>Micrococcales</taxon>
        <taxon>Cellulomonadaceae</taxon>
        <taxon>Oerskovia</taxon>
    </lineage>
</organism>
<sequence length="61" mass="6229">MSRYWSSLGLVVIGAIWAVGGAVTAIAGGEEPGSPMLWVVLGLVAVVAGVASYVVRSRRDA</sequence>
<dbReference type="EMBL" id="JACSQF010000002">
    <property type="protein sequence ID" value="MBD7979769.1"/>
    <property type="molecule type" value="Genomic_DNA"/>
</dbReference>
<reference evidence="2 3" key="1">
    <citation type="submission" date="2020-08" db="EMBL/GenBank/DDBJ databases">
        <title>A Genomic Blueprint of the Chicken Gut Microbiome.</title>
        <authorList>
            <person name="Gilroy R."/>
            <person name="Ravi A."/>
            <person name="Getino M."/>
            <person name="Pursley I."/>
            <person name="Horton D.L."/>
            <person name="Alikhan N.-F."/>
            <person name="Baker D."/>
            <person name="Gharbi K."/>
            <person name="Hall N."/>
            <person name="Watson M."/>
            <person name="Adriaenssens E.M."/>
            <person name="Foster-Nyarko E."/>
            <person name="Jarju S."/>
            <person name="Secka A."/>
            <person name="Antonio M."/>
            <person name="Oren A."/>
            <person name="Chaudhuri R."/>
            <person name="La Ragione R.M."/>
            <person name="Hildebrand F."/>
            <person name="Pallen M.J."/>
        </authorList>
    </citation>
    <scope>NUCLEOTIDE SEQUENCE [LARGE SCALE GENOMIC DNA]</scope>
    <source>
        <strain evidence="2 3">Sa2CUA9</strain>
    </source>
</reference>
<evidence type="ECO:0000256" key="1">
    <source>
        <dbReference type="SAM" id="Phobius"/>
    </source>
</evidence>
<evidence type="ECO:0000313" key="2">
    <source>
        <dbReference type="EMBL" id="MBD7979769.1"/>
    </source>
</evidence>
<evidence type="ECO:0000313" key="3">
    <source>
        <dbReference type="Proteomes" id="UP000655570"/>
    </source>
</evidence>